<dbReference type="Proteomes" id="UP000009375">
    <property type="component" value="Unassembled WGS sequence"/>
</dbReference>
<dbReference type="InterPro" id="IPR022651">
    <property type="entry name" value="S_layer_C"/>
</dbReference>
<proteinExistence type="predicted"/>
<protein>
    <recommendedName>
        <fullName evidence="1">S-layer protein outer domain-containing protein</fullName>
    </recommendedName>
</protein>
<dbReference type="InterPro" id="IPR006454">
    <property type="entry name" value="S_layer_MJ"/>
</dbReference>
<dbReference type="AlphaFoldDB" id="D2EES1"/>
<organism evidence="2 3">
    <name type="scientific">Candidatus Parvarchaeum acidiphilum ARMAN-4</name>
    <dbReference type="NCBI Taxonomy" id="662760"/>
    <lineage>
        <taxon>Archaea</taxon>
        <taxon>Candidatus Parvarchaeota</taxon>
        <taxon>Candidatus Parvarchaeum</taxon>
    </lineage>
</organism>
<evidence type="ECO:0000313" key="3">
    <source>
        <dbReference type="Proteomes" id="UP000009375"/>
    </source>
</evidence>
<dbReference type="NCBIfam" id="TIGR01564">
    <property type="entry name" value="S_layer_MJ"/>
    <property type="match status" value="1"/>
</dbReference>
<sequence length="909" mass="94754">MKAKLVRNVKKLAAVATGALFVGATLGMASVFASGLSSLPGPFVSNGHVNAVFVVGAYAAPTDVLGAIDVSAALTAAAAATHSSTVSGQISIGTLALKSKASTSALLSANATAFKAFSPSSINLAAENFTSGKYNYTAVENLTFTGNAPEFNGLNVELPANSYELQSFITNRSKNSNKITLGLTDAVPLNDTVGLANASFFFGNAKDSLLVINKDNASFGASQTFTTISMPKVLTVAGNTIDLLAGAQDLADPAQSQVEVSVNGGATHYINLTTSTKVGPVTLTPSGLFEYSNGTEFLKSLVVSSISLTQRINNSAATFSGLTSLNVTNSSKAFILENTKSGVINYNFKNVSTFNFPENLTVLDLEPLTPVYDHGLNLTVTTSAAASDTLIPVNLTNISATSVLAFNYTHYLPGVSFGTDFRGSTQVSPSNLYSAPNFYLNHYSVYNNGTFSSPDYINGSSEYIYPTPTHSTYYYSLTEFKALTGTFESNLTGNAMIYYNKTSRAIDNVASSNKNTVNFVYELPNGQDFMFDFTPVTFKGDFVPGTNGTLKGTGLTYNATVFAMYNSTAAPISSTPINTSKVYSLDGYNLTLKLVNVTLTSTSNTTTIATKKVAVIEPTLTGPSLTFAPNSTIYSLLPGGDSIYNSAGAAMNKLNLTNELGSISFSNNALTYTEPTGGSVSVPIGENKNSFTTYFTNVKNVSADTWGTKINYPGKIKTYDNASSTGNATIMIPTQNYTLAVAGSQVVSGVTNYTIGQTVSAGKLLGVSGVSTVNAAGLLNSNPDLAIIDSNFTGATNSVPVIVMGGPAINTLADTLLNVSAPVYGSKFTNLTGVGANEALIEMFNSVSAFNNQPALWVAGYSSSGTLEASEVLAESLVGQPVVSLTGNKVVLSTSSSSYKGVTVVNSSS</sequence>
<dbReference type="Pfam" id="PF05124">
    <property type="entry name" value="S_layer_C"/>
    <property type="match status" value="1"/>
</dbReference>
<name>D2EES1_PARA4</name>
<evidence type="ECO:0000313" key="2">
    <source>
        <dbReference type="EMBL" id="EEZ93132.1"/>
    </source>
</evidence>
<reference evidence="2 3" key="1">
    <citation type="journal article" date="2010" name="Proc. Natl. Acad. Sci. U.S.A.">
        <title>Enigmatic, ultrasmall, uncultivated Archaea.</title>
        <authorList>
            <person name="Baker B.J."/>
            <person name="Comolli L.R."/>
            <person name="Dick G.J."/>
            <person name="Hauser L.J."/>
            <person name="Hyatt D."/>
            <person name="Dill B.D."/>
            <person name="Land M.L."/>
            <person name="Verberkmoes N.C."/>
            <person name="Hettich R.L."/>
            <person name="Banfield J.F."/>
        </authorList>
    </citation>
    <scope>NUCLEOTIDE SEQUENCE [LARGE SCALE GENOMIC DNA]</scope>
</reference>
<evidence type="ECO:0000259" key="1">
    <source>
        <dbReference type="Pfam" id="PF05124"/>
    </source>
</evidence>
<accession>D2EES1</accession>
<feature type="domain" description="S-layer protein outer" evidence="1">
    <location>
        <begin position="38"/>
        <end position="876"/>
    </location>
</feature>
<dbReference type="EMBL" id="GG730041">
    <property type="protein sequence ID" value="EEZ93132.1"/>
    <property type="molecule type" value="Genomic_DNA"/>
</dbReference>
<gene>
    <name evidence="2" type="ORF">BJBARM4_0224</name>
</gene>